<dbReference type="InterPro" id="IPR013102">
    <property type="entry name" value="PYNP_C"/>
</dbReference>
<dbReference type="Gene3D" id="1.20.970.10">
    <property type="entry name" value="Transferase, Pyrimidine Nucleoside Phosphorylase, Chain C"/>
    <property type="match status" value="1"/>
</dbReference>
<evidence type="ECO:0000313" key="7">
    <source>
        <dbReference type="Proteomes" id="UP001208245"/>
    </source>
</evidence>
<keyword evidence="4 6" id="KW-0808">Transferase</keyword>
<dbReference type="Pfam" id="PF07831">
    <property type="entry name" value="PYNP_C"/>
    <property type="match status" value="1"/>
</dbReference>
<dbReference type="RefSeq" id="WP_263821873.1">
    <property type="nucleotide sequence ID" value="NZ_JAOXHL010000002.1"/>
</dbReference>
<dbReference type="InterPro" id="IPR017459">
    <property type="entry name" value="Glycosyl_Trfase_fam3_N_dom"/>
</dbReference>
<evidence type="ECO:0000256" key="3">
    <source>
        <dbReference type="ARBA" id="ARBA00022676"/>
    </source>
</evidence>
<dbReference type="InterPro" id="IPR000312">
    <property type="entry name" value="Glycosyl_Trfase_fam3"/>
</dbReference>
<dbReference type="PANTHER" id="PTHR10515:SF0">
    <property type="entry name" value="THYMIDINE PHOSPHORYLASE"/>
    <property type="match status" value="1"/>
</dbReference>
<dbReference type="Proteomes" id="UP001208245">
    <property type="component" value="Unassembled WGS sequence"/>
</dbReference>
<accession>A0ABT3BMT8</accession>
<reference evidence="6 7" key="1">
    <citation type="journal article" date="2020" name="Int. J. Syst. Evol. Microbiol.">
        <title>Ureaplasma miroungigenitalium sp. nov. isolated from northern elephant seals (Mirounga angustirostris) and Ureaplasma zalophigenitalium sp. nov. isolated from California sea lions (Zalophus californianus).</title>
        <authorList>
            <person name="Volokhov D.V."/>
            <person name="Gulland F.M."/>
            <person name="Gao Y."/>
            <person name="Chizhikov V.E."/>
        </authorList>
    </citation>
    <scope>NUCLEOTIDE SEQUENCE [LARGE SCALE GENOMIC DNA]</scope>
    <source>
        <strain evidence="6 7">ES3182-GEN</strain>
    </source>
</reference>
<dbReference type="PROSITE" id="PS00647">
    <property type="entry name" value="THYMID_PHOSPHORYLASE"/>
    <property type="match status" value="1"/>
</dbReference>
<protein>
    <submittedName>
        <fullName evidence="6">Thymidine phosphorylase</fullName>
        <ecNumber evidence="6">2.4.2.4</ecNumber>
    </submittedName>
</protein>
<gene>
    <name evidence="6" type="ORF">OF376_02110</name>
</gene>
<dbReference type="GO" id="GO:0009032">
    <property type="term" value="F:thymidine phosphorylase activity"/>
    <property type="evidence" value="ECO:0007669"/>
    <property type="project" value="UniProtKB-EC"/>
</dbReference>
<dbReference type="SUPFAM" id="SSF47648">
    <property type="entry name" value="Nucleoside phosphorylase/phosphoribosyltransferase N-terminal domain"/>
    <property type="match status" value="1"/>
</dbReference>
<comment type="caution">
    <text evidence="6">The sequence shown here is derived from an EMBL/GenBank/DDBJ whole genome shotgun (WGS) entry which is preliminary data.</text>
</comment>
<dbReference type="Gene3D" id="3.40.1030.10">
    <property type="entry name" value="Nucleoside phosphorylase/phosphoribosyltransferase catalytic domain"/>
    <property type="match status" value="1"/>
</dbReference>
<dbReference type="PANTHER" id="PTHR10515">
    <property type="entry name" value="THYMIDINE PHOSPHORYLASE"/>
    <property type="match status" value="1"/>
</dbReference>
<evidence type="ECO:0000259" key="5">
    <source>
        <dbReference type="SMART" id="SM00941"/>
    </source>
</evidence>
<dbReference type="InterPro" id="IPR036320">
    <property type="entry name" value="Glycosyl_Trfase_fam3_N_dom_sf"/>
</dbReference>
<dbReference type="InterPro" id="IPR017872">
    <property type="entry name" value="Pyrmidine_PPase_CS"/>
</dbReference>
<dbReference type="SUPFAM" id="SSF52418">
    <property type="entry name" value="Nucleoside phosphorylase/phosphoribosyltransferase catalytic domain"/>
    <property type="match status" value="1"/>
</dbReference>
<evidence type="ECO:0000256" key="1">
    <source>
        <dbReference type="ARBA" id="ARBA00006915"/>
    </source>
</evidence>
<name>A0ABT3BMT8_9BACT</name>
<evidence type="ECO:0000256" key="4">
    <source>
        <dbReference type="ARBA" id="ARBA00022679"/>
    </source>
</evidence>
<dbReference type="Pfam" id="PF00591">
    <property type="entry name" value="Glycos_transf_3"/>
    <property type="match status" value="1"/>
</dbReference>
<evidence type="ECO:0000256" key="2">
    <source>
        <dbReference type="ARBA" id="ARBA00011738"/>
    </source>
</evidence>
<dbReference type="InterPro" id="IPR035902">
    <property type="entry name" value="Nuc_phospho_transferase"/>
</dbReference>
<dbReference type="EC" id="2.4.2.4" evidence="6"/>
<comment type="subunit">
    <text evidence="2">Homodimer.</text>
</comment>
<dbReference type="InterPro" id="IPR000053">
    <property type="entry name" value="Thymidine/pyrmidine_PPase"/>
</dbReference>
<dbReference type="NCBIfam" id="TIGR02644">
    <property type="entry name" value="Y_phosphoryl"/>
    <property type="match status" value="1"/>
</dbReference>
<organism evidence="6 7">
    <name type="scientific">Ureaplasma miroungigenitalium</name>
    <dbReference type="NCBI Taxonomy" id="1042321"/>
    <lineage>
        <taxon>Bacteria</taxon>
        <taxon>Bacillati</taxon>
        <taxon>Mycoplasmatota</taxon>
        <taxon>Mycoplasmoidales</taxon>
        <taxon>Mycoplasmoidaceae</taxon>
        <taxon>Ureaplasma</taxon>
    </lineage>
</organism>
<dbReference type="NCBIfam" id="NF004490">
    <property type="entry name" value="PRK05820.1"/>
    <property type="match status" value="1"/>
</dbReference>
<dbReference type="Pfam" id="PF02885">
    <property type="entry name" value="Glycos_trans_3N"/>
    <property type="match status" value="1"/>
</dbReference>
<keyword evidence="7" id="KW-1185">Reference proteome</keyword>
<dbReference type="Gene3D" id="3.90.1170.30">
    <property type="entry name" value="Pyrimidine nucleoside phosphorylase-like, C-terminal domain"/>
    <property type="match status" value="1"/>
</dbReference>
<dbReference type="InterPro" id="IPR018090">
    <property type="entry name" value="Pyrmidine_PPas_bac/euk"/>
</dbReference>
<evidence type="ECO:0000313" key="6">
    <source>
        <dbReference type="EMBL" id="MCV3728558.1"/>
    </source>
</evidence>
<feature type="domain" description="Pyrimidine nucleoside phosphorylase C-terminal" evidence="5">
    <location>
        <begin position="346"/>
        <end position="419"/>
    </location>
</feature>
<proteinExistence type="inferred from homology"/>
<dbReference type="InterPro" id="IPR036566">
    <property type="entry name" value="PYNP-like_C_sf"/>
</dbReference>
<dbReference type="PIRSF" id="PIRSF000478">
    <property type="entry name" value="TP_PyNP"/>
    <property type="match status" value="1"/>
</dbReference>
<comment type="similarity">
    <text evidence="1">Belongs to the thymidine/pyrimidine-nucleoside phosphorylase family.</text>
</comment>
<keyword evidence="3 6" id="KW-0328">Glycosyltransferase</keyword>
<dbReference type="SMART" id="SM00941">
    <property type="entry name" value="PYNP_C"/>
    <property type="match status" value="1"/>
</dbReference>
<dbReference type="EMBL" id="JAOXHL010000002">
    <property type="protein sequence ID" value="MCV3728558.1"/>
    <property type="molecule type" value="Genomic_DNA"/>
</dbReference>
<dbReference type="SUPFAM" id="SSF54680">
    <property type="entry name" value="Pyrimidine nucleoside phosphorylase C-terminal domain"/>
    <property type="match status" value="1"/>
</dbReference>
<sequence>MTFNILDLINKKQQNQALTYDEIHWLYHRFAQGEIPDYQMAAFLMAVYFNKYNDDEMYYATKIMVESGKTIDLRVPNEIVVDKHSSGGVGDKVSLIMTPMLVALGYYVGKMSGRGLAHTGGTVDKLESIGMNVDFDLATYQDQYKANKFILTGQSNDVAVIDKYIYALRDATSTVHILELAAASIMSKKFALLTDYIFLDIKTGDGSITNSFEEAKVLAKKCLYLAKRFNRETIVHITNMNRVLGRSVGNAIEVREAMRYLQGDFASKDLYELINTFLIDILVETKKAQSVASAQAMIDEVIANKKAFHIFVDWVKWMHGDHAAVLNETLFKPKYEVIVQATANGYIGFQSTREIGLVAVDLKAGRKEKNEQLDWQAGIYLDKKDNEYVKAGDVIAHLYADAPIDEAIVQRFVANVVYLAKPSKEEPAILDILRVEDVCSN</sequence>